<organism evidence="9 10">
    <name type="scientific">Limimaricola pyoseonensis</name>
    <dbReference type="NCBI Taxonomy" id="521013"/>
    <lineage>
        <taxon>Bacteria</taxon>
        <taxon>Pseudomonadati</taxon>
        <taxon>Pseudomonadota</taxon>
        <taxon>Alphaproteobacteria</taxon>
        <taxon>Rhodobacterales</taxon>
        <taxon>Paracoccaceae</taxon>
        <taxon>Limimaricola</taxon>
    </lineage>
</organism>
<keyword evidence="6" id="KW-0456">Lyase</keyword>
<evidence type="ECO:0000256" key="5">
    <source>
        <dbReference type="ARBA" id="ARBA00022909"/>
    </source>
</evidence>
<comment type="pathway">
    <text evidence="2">Cofactor biosynthesis; tetrahydrofolate biosynthesis; 2-amino-4-hydroxy-6-hydroxymethyl-7,8-dihydropteridine diphosphate from 7,8-dihydroneopterin triphosphate: step 3/4.</text>
</comment>
<evidence type="ECO:0000313" key="9">
    <source>
        <dbReference type="EMBL" id="SDE46431.1"/>
    </source>
</evidence>
<dbReference type="PANTHER" id="PTHR42844">
    <property type="entry name" value="DIHYDRONEOPTERIN ALDOLASE 1-RELATED"/>
    <property type="match status" value="1"/>
</dbReference>
<dbReference type="AlphaFoldDB" id="A0A1G7D4K3"/>
<comment type="similarity">
    <text evidence="3">Belongs to the DHNA family.</text>
</comment>
<protein>
    <recommendedName>
        <fullName evidence="4">dihydroneopterin aldolase</fullName>
        <ecNumber evidence="4">4.1.2.25</ecNumber>
    </recommendedName>
    <alternativeName>
        <fullName evidence="7">7,8-dihydroneopterin aldolase</fullName>
    </alternativeName>
</protein>
<dbReference type="RefSeq" id="WP_090111131.1">
    <property type="nucleotide sequence ID" value="NZ_FNAT01000002.1"/>
</dbReference>
<keyword evidence="10" id="KW-1185">Reference proteome</keyword>
<accession>A0A1G7D4K3</accession>
<keyword evidence="5" id="KW-0289">Folate biosynthesis</keyword>
<dbReference type="OrthoDB" id="7678026at2"/>
<evidence type="ECO:0000256" key="6">
    <source>
        <dbReference type="ARBA" id="ARBA00023239"/>
    </source>
</evidence>
<evidence type="ECO:0000256" key="1">
    <source>
        <dbReference type="ARBA" id="ARBA00001353"/>
    </source>
</evidence>
<proteinExistence type="inferred from homology"/>
<evidence type="ECO:0000259" key="8">
    <source>
        <dbReference type="SMART" id="SM00905"/>
    </source>
</evidence>
<dbReference type="Gene3D" id="3.30.1130.10">
    <property type="match status" value="1"/>
</dbReference>
<dbReference type="GO" id="GO:0004150">
    <property type="term" value="F:dihydroneopterin aldolase activity"/>
    <property type="evidence" value="ECO:0007669"/>
    <property type="project" value="UniProtKB-EC"/>
</dbReference>
<name>A0A1G7D4K3_9RHOB</name>
<evidence type="ECO:0000256" key="4">
    <source>
        <dbReference type="ARBA" id="ARBA00013043"/>
    </source>
</evidence>
<dbReference type="GO" id="GO:0046656">
    <property type="term" value="P:folic acid biosynthetic process"/>
    <property type="evidence" value="ECO:0007669"/>
    <property type="project" value="UniProtKB-KW"/>
</dbReference>
<dbReference type="STRING" id="521013.SAMN04488567_1785"/>
<dbReference type="Proteomes" id="UP000198922">
    <property type="component" value="Unassembled WGS sequence"/>
</dbReference>
<evidence type="ECO:0000256" key="3">
    <source>
        <dbReference type="ARBA" id="ARBA00005708"/>
    </source>
</evidence>
<sequence length="296" mass="31612">MTDDTRQAFDLAARAQSGAETGAAGPRDRLLLRDYPVEVEIGAFQAERGKTQRLVVDIVTDLRPAAPAGDDVDRILSYDRLTEAVDSALAAERLDLLETLAERIAARLLAEPQVERVYLRIRKLDRGPGELGVEIMREDASDATEQAGQTPRPVVALIGAATAAAPERWRDMLLAEAGPLVICVAPAAPGLAVPDPVAQARIDLLAFDQAAWAMVPVLGLEVRDSRTELDWAMRRGAASLWAPSRMVAAAVEPPAGTGPGDLAAWLADRFDAREILLLGADAPGARCPARRLDPAP</sequence>
<feature type="domain" description="Dihydroneopterin aldolase/epimerase" evidence="8">
    <location>
        <begin position="30"/>
        <end position="137"/>
    </location>
</feature>
<dbReference type="InterPro" id="IPR006156">
    <property type="entry name" value="Dihydroneopterin_aldolase"/>
</dbReference>
<dbReference type="InterPro" id="IPR006157">
    <property type="entry name" value="FolB_dom"/>
</dbReference>
<reference evidence="10" key="1">
    <citation type="submission" date="2016-10" db="EMBL/GenBank/DDBJ databases">
        <authorList>
            <person name="Varghese N."/>
            <person name="Submissions S."/>
        </authorList>
    </citation>
    <scope>NUCLEOTIDE SEQUENCE [LARGE SCALE GENOMIC DNA]</scope>
    <source>
        <strain evidence="10">DSM 21424</strain>
    </source>
</reference>
<dbReference type="NCBIfam" id="TIGR00526">
    <property type="entry name" value="folB_dom"/>
    <property type="match status" value="1"/>
</dbReference>
<dbReference type="EMBL" id="FNAT01000002">
    <property type="protein sequence ID" value="SDE46431.1"/>
    <property type="molecule type" value="Genomic_DNA"/>
</dbReference>
<dbReference type="SMART" id="SM00905">
    <property type="entry name" value="FolB"/>
    <property type="match status" value="1"/>
</dbReference>
<comment type="catalytic activity">
    <reaction evidence="1">
        <text>7,8-dihydroneopterin = 6-hydroxymethyl-7,8-dihydropterin + glycolaldehyde</text>
        <dbReference type="Rhea" id="RHEA:10540"/>
        <dbReference type="ChEBI" id="CHEBI:17001"/>
        <dbReference type="ChEBI" id="CHEBI:17071"/>
        <dbReference type="ChEBI" id="CHEBI:44841"/>
        <dbReference type="EC" id="4.1.2.25"/>
    </reaction>
</comment>
<dbReference type="InterPro" id="IPR043133">
    <property type="entry name" value="GTP-CH-I_C/QueF"/>
</dbReference>
<gene>
    <name evidence="9" type="ORF">SAMN04488567_1785</name>
</gene>
<dbReference type="EC" id="4.1.2.25" evidence="4"/>
<dbReference type="SUPFAM" id="SSF55620">
    <property type="entry name" value="Tetrahydrobiopterin biosynthesis enzymes-like"/>
    <property type="match status" value="1"/>
</dbReference>
<evidence type="ECO:0000256" key="2">
    <source>
        <dbReference type="ARBA" id="ARBA00005013"/>
    </source>
</evidence>
<dbReference type="GO" id="GO:0005737">
    <property type="term" value="C:cytoplasm"/>
    <property type="evidence" value="ECO:0007669"/>
    <property type="project" value="TreeGrafter"/>
</dbReference>
<evidence type="ECO:0000313" key="10">
    <source>
        <dbReference type="Proteomes" id="UP000198922"/>
    </source>
</evidence>
<evidence type="ECO:0000256" key="7">
    <source>
        <dbReference type="ARBA" id="ARBA00032903"/>
    </source>
</evidence>
<dbReference type="Pfam" id="PF02152">
    <property type="entry name" value="FolB"/>
    <property type="match status" value="1"/>
</dbReference>
<dbReference type="PANTHER" id="PTHR42844:SF1">
    <property type="entry name" value="DIHYDRONEOPTERIN ALDOLASE 1-RELATED"/>
    <property type="match status" value="1"/>
</dbReference>